<reference evidence="2 3" key="1">
    <citation type="submission" date="2019-03" db="EMBL/GenBank/DDBJ databases">
        <title>Genomic Encyclopedia of Type Strains, Phase IV (KMG-IV): sequencing the most valuable type-strain genomes for metagenomic binning, comparative biology and taxonomic classification.</title>
        <authorList>
            <person name="Goeker M."/>
        </authorList>
    </citation>
    <scope>NUCLEOTIDE SEQUENCE [LARGE SCALE GENOMIC DNA]</scope>
    <source>
        <strain evidence="2 3">DSM 103792</strain>
    </source>
</reference>
<feature type="signal peptide" evidence="1">
    <location>
        <begin position="1"/>
        <end position="20"/>
    </location>
</feature>
<protein>
    <submittedName>
        <fullName evidence="2">Uncharacterized protein</fullName>
    </submittedName>
</protein>
<evidence type="ECO:0000313" key="2">
    <source>
        <dbReference type="EMBL" id="TDQ44615.1"/>
    </source>
</evidence>
<dbReference type="Proteomes" id="UP000295375">
    <property type="component" value="Unassembled WGS sequence"/>
</dbReference>
<organism evidence="2 3">
    <name type="scientific">Permianibacter aggregans</name>
    <dbReference type="NCBI Taxonomy" id="1510150"/>
    <lineage>
        <taxon>Bacteria</taxon>
        <taxon>Pseudomonadati</taxon>
        <taxon>Pseudomonadota</taxon>
        <taxon>Gammaproteobacteria</taxon>
        <taxon>Pseudomonadales</taxon>
        <taxon>Pseudomonadaceae</taxon>
        <taxon>Permianibacter</taxon>
    </lineage>
</organism>
<accession>A0A4R6UHZ9</accession>
<keyword evidence="3" id="KW-1185">Reference proteome</keyword>
<gene>
    <name evidence="2" type="ORF">EV696_12317</name>
</gene>
<proteinExistence type="predicted"/>
<name>A0A4R6UHZ9_9GAMM</name>
<evidence type="ECO:0000313" key="3">
    <source>
        <dbReference type="Proteomes" id="UP000295375"/>
    </source>
</evidence>
<sequence length="134" mass="14006">MLKAVTAALMSLLCVACISASPAKVDAHFAPLKSATMQDLINRWGAPPAQSVVNGVNYAEWTRTDVSNKPSISIGIGGFGSRVGGGVSTTTGGGQQLDACTVTVAYDEQGNVTDLRWRGETDVCIEQFSSPVEK</sequence>
<comment type="caution">
    <text evidence="2">The sequence shown here is derived from an EMBL/GenBank/DDBJ whole genome shotgun (WGS) entry which is preliminary data.</text>
</comment>
<dbReference type="AlphaFoldDB" id="A0A4R6UHZ9"/>
<dbReference type="RefSeq" id="WP_133593069.1">
    <property type="nucleotide sequence ID" value="NZ_CP037953.1"/>
</dbReference>
<evidence type="ECO:0000256" key="1">
    <source>
        <dbReference type="SAM" id="SignalP"/>
    </source>
</evidence>
<keyword evidence="1" id="KW-0732">Signal</keyword>
<feature type="chain" id="PRO_5020338797" evidence="1">
    <location>
        <begin position="21"/>
        <end position="134"/>
    </location>
</feature>
<dbReference type="EMBL" id="SNYM01000023">
    <property type="protein sequence ID" value="TDQ44615.1"/>
    <property type="molecule type" value="Genomic_DNA"/>
</dbReference>